<dbReference type="GO" id="GO:0016020">
    <property type="term" value="C:membrane"/>
    <property type="evidence" value="ECO:0007669"/>
    <property type="project" value="InterPro"/>
</dbReference>
<dbReference type="InterPro" id="IPR045800">
    <property type="entry name" value="HMBD"/>
</dbReference>
<dbReference type="InterPro" id="IPR006121">
    <property type="entry name" value="HMA_dom"/>
</dbReference>
<dbReference type="Pfam" id="PF25975">
    <property type="entry name" value="CzcB_C"/>
    <property type="match status" value="1"/>
</dbReference>
<dbReference type="FunFam" id="2.40.30.170:FF:000010">
    <property type="entry name" value="Efflux RND transporter periplasmic adaptor subunit"/>
    <property type="match status" value="1"/>
</dbReference>
<dbReference type="GO" id="GO:0030288">
    <property type="term" value="C:outer membrane-bounded periplasmic space"/>
    <property type="evidence" value="ECO:0007669"/>
    <property type="project" value="TreeGrafter"/>
</dbReference>
<keyword evidence="4" id="KW-0472">Membrane</keyword>
<feature type="domain" description="HMA" evidence="5">
    <location>
        <begin position="463"/>
        <end position="529"/>
    </location>
</feature>
<dbReference type="SUPFAM" id="SSF55008">
    <property type="entry name" value="HMA, heavy metal-associated domain"/>
    <property type="match status" value="1"/>
</dbReference>
<dbReference type="Pfam" id="PF00403">
    <property type="entry name" value="HMA"/>
    <property type="match status" value="1"/>
</dbReference>
<dbReference type="GO" id="GO:0060003">
    <property type="term" value="P:copper ion export"/>
    <property type="evidence" value="ECO:0007669"/>
    <property type="project" value="TreeGrafter"/>
</dbReference>
<protein>
    <submittedName>
        <fullName evidence="6">Cation efflux system protein CusB</fullName>
    </submittedName>
</protein>
<dbReference type="InterPro" id="IPR058792">
    <property type="entry name" value="Beta-barrel_RND_2"/>
</dbReference>
<keyword evidence="4" id="KW-1133">Transmembrane helix</keyword>
<reference evidence="6 7" key="1">
    <citation type="journal article" date="2014" name="Genome Announc.">
        <title>Draft Genome Sequence of Cytophaga fermentans JCM 21142T, a Facultative Anaerobe Isolated from Marine Mud.</title>
        <authorList>
            <person name="Starns D."/>
            <person name="Oshima K."/>
            <person name="Suda W."/>
            <person name="Iino T."/>
            <person name="Yuki M."/>
            <person name="Inoue J."/>
            <person name="Kitamura K."/>
            <person name="Iida T."/>
            <person name="Darby A."/>
            <person name="Hattori M."/>
            <person name="Ohkuma M."/>
        </authorList>
    </citation>
    <scope>NUCLEOTIDE SEQUENCE [LARGE SCALE GENOMIC DNA]</scope>
    <source>
        <strain evidence="6 7">JCM 21142</strain>
    </source>
</reference>
<dbReference type="NCBIfam" id="TIGR01730">
    <property type="entry name" value="RND_mfp"/>
    <property type="match status" value="1"/>
</dbReference>
<dbReference type="eggNOG" id="COG2608">
    <property type="taxonomic scope" value="Bacteria"/>
</dbReference>
<name>W7YCR3_9BACT</name>
<dbReference type="AlphaFoldDB" id="W7YCR3"/>
<dbReference type="STRING" id="869213.GCA_000517085_01018"/>
<dbReference type="OrthoDB" id="9806939at2"/>
<dbReference type="RefSeq" id="WP_027470943.1">
    <property type="nucleotide sequence ID" value="NZ_BAMD01000076.1"/>
</dbReference>
<proteinExistence type="inferred from homology"/>
<keyword evidence="7" id="KW-1185">Reference proteome</keyword>
<dbReference type="Gene3D" id="2.40.420.20">
    <property type="match status" value="1"/>
</dbReference>
<dbReference type="Proteomes" id="UP000019402">
    <property type="component" value="Unassembled WGS sequence"/>
</dbReference>
<dbReference type="GO" id="GO:0046914">
    <property type="term" value="F:transition metal ion binding"/>
    <property type="evidence" value="ECO:0007669"/>
    <property type="project" value="TreeGrafter"/>
</dbReference>
<dbReference type="InterPro" id="IPR051909">
    <property type="entry name" value="MFP_Cation_Efflux"/>
</dbReference>
<dbReference type="Pfam" id="PF19335">
    <property type="entry name" value="HMBD"/>
    <property type="match status" value="1"/>
</dbReference>
<dbReference type="EMBL" id="BAMD01000076">
    <property type="protein sequence ID" value="GAF05263.1"/>
    <property type="molecule type" value="Genomic_DNA"/>
</dbReference>
<dbReference type="GO" id="GO:0015679">
    <property type="term" value="P:plasma membrane copper ion transport"/>
    <property type="evidence" value="ECO:0007669"/>
    <property type="project" value="TreeGrafter"/>
</dbReference>
<dbReference type="Pfam" id="PF25954">
    <property type="entry name" value="Beta-barrel_RND_2"/>
    <property type="match status" value="1"/>
</dbReference>
<dbReference type="PANTHER" id="PTHR30097:SF15">
    <property type="entry name" value="CATION EFFLUX SYSTEM PROTEIN CUSB"/>
    <property type="match status" value="1"/>
</dbReference>
<dbReference type="InterPro" id="IPR036163">
    <property type="entry name" value="HMA_dom_sf"/>
</dbReference>
<sequence>MKTKIDIDKKSVRNYSIVLIIGLVLGWVFFHSSEKTTEASHNHVEQAEAATIWTCSMHPQIKQDKPGQCPICAMDLIPLETNTNNEVGIDPNEIQMSESAMKLAQIQTLIVKKEYSNKEVYLLGKVKPDERNISELTARFGGRIEKLYTNFTGQNVVKGEKLATIYSPELVTAQKELLESIEYKESNPSFYRASRNKLKLWDLTDAQIDGIETKGEPQNYFDVLSPISGTVTMRHVSVGDYIKEGNALFQVINLKKVWLMFDAYESDLPWLHEGNKVEFTVQSIPGETFTGKVTFIDPFLDAKTRVANVRVEVDNPKLELKPEMFANGIIKPKISGGKKDLMIPKTSVLWTGKRAVVYVKVPEREHNSFLYREITLGPEAGDFYIVKEGLSEGEEIAVNGVFKIDAASQLEGKPSMMNPSGGAGSTPHDMSKMGKNAEKQIDHSKMDMSQKAEPTSAETKANLEHAMFKVSGNCDLCKATIEKAVKGLEGINVADWNVETKQMHVSFNNDKVSLDKIHKTIAAAGYDTEMVKGNDNAYKNLPECCQYTRE</sequence>
<feature type="region of interest" description="Disordered" evidence="3">
    <location>
        <begin position="412"/>
        <end position="434"/>
    </location>
</feature>
<evidence type="ECO:0000313" key="7">
    <source>
        <dbReference type="Proteomes" id="UP000019402"/>
    </source>
</evidence>
<evidence type="ECO:0000256" key="4">
    <source>
        <dbReference type="SAM" id="Phobius"/>
    </source>
</evidence>
<evidence type="ECO:0000256" key="2">
    <source>
        <dbReference type="ARBA" id="ARBA00022448"/>
    </source>
</evidence>
<dbReference type="eggNOG" id="COG0845">
    <property type="taxonomic scope" value="Bacteria"/>
</dbReference>
<organism evidence="6 7">
    <name type="scientific">Saccharicrinis fermentans DSM 9555 = JCM 21142</name>
    <dbReference type="NCBI Taxonomy" id="869213"/>
    <lineage>
        <taxon>Bacteria</taxon>
        <taxon>Pseudomonadati</taxon>
        <taxon>Bacteroidota</taxon>
        <taxon>Bacteroidia</taxon>
        <taxon>Marinilabiliales</taxon>
        <taxon>Marinilabiliaceae</taxon>
        <taxon>Saccharicrinis</taxon>
    </lineage>
</organism>
<accession>W7YCR3</accession>
<dbReference type="PANTHER" id="PTHR30097">
    <property type="entry name" value="CATION EFFLUX SYSTEM PROTEIN CUSB"/>
    <property type="match status" value="1"/>
</dbReference>
<dbReference type="Pfam" id="PF25973">
    <property type="entry name" value="BSH_CzcB"/>
    <property type="match status" value="1"/>
</dbReference>
<dbReference type="SUPFAM" id="SSF111369">
    <property type="entry name" value="HlyD-like secretion proteins"/>
    <property type="match status" value="1"/>
</dbReference>
<comment type="similarity">
    <text evidence="1">Belongs to the membrane fusion protein (MFP) (TC 8.A.1) family.</text>
</comment>
<comment type="caution">
    <text evidence="6">The sequence shown here is derived from an EMBL/GenBank/DDBJ whole genome shotgun (WGS) entry which is preliminary data.</text>
</comment>
<dbReference type="GO" id="GO:0022857">
    <property type="term" value="F:transmembrane transporter activity"/>
    <property type="evidence" value="ECO:0007669"/>
    <property type="project" value="InterPro"/>
</dbReference>
<feature type="transmembrane region" description="Helical" evidence="4">
    <location>
        <begin position="12"/>
        <end position="30"/>
    </location>
</feature>
<dbReference type="Gene3D" id="3.30.70.100">
    <property type="match status" value="1"/>
</dbReference>
<gene>
    <name evidence="6" type="ORF">JCM21142_93990</name>
</gene>
<evidence type="ECO:0000259" key="5">
    <source>
        <dbReference type="PROSITE" id="PS50846"/>
    </source>
</evidence>
<evidence type="ECO:0000313" key="6">
    <source>
        <dbReference type="EMBL" id="GAF05263.1"/>
    </source>
</evidence>
<dbReference type="PROSITE" id="PS50846">
    <property type="entry name" value="HMA_2"/>
    <property type="match status" value="1"/>
</dbReference>
<keyword evidence="4" id="KW-0812">Transmembrane</keyword>
<dbReference type="InterPro" id="IPR058647">
    <property type="entry name" value="BSH_CzcB-like"/>
</dbReference>
<evidence type="ECO:0000256" key="1">
    <source>
        <dbReference type="ARBA" id="ARBA00009477"/>
    </source>
</evidence>
<keyword evidence="2" id="KW-0813">Transport</keyword>
<dbReference type="InterPro" id="IPR006143">
    <property type="entry name" value="RND_pump_MFP"/>
</dbReference>
<dbReference type="InterPro" id="IPR058649">
    <property type="entry name" value="CzcB_C"/>
</dbReference>
<evidence type="ECO:0000256" key="3">
    <source>
        <dbReference type="SAM" id="MobiDB-lite"/>
    </source>
</evidence>
<dbReference type="CDD" id="cd00371">
    <property type="entry name" value="HMA"/>
    <property type="match status" value="1"/>
</dbReference>
<dbReference type="Gene3D" id="2.40.30.170">
    <property type="match status" value="1"/>
</dbReference>